<evidence type="ECO:0000313" key="1">
    <source>
        <dbReference type="EMBL" id="JAD49828.1"/>
    </source>
</evidence>
<organism evidence="1">
    <name type="scientific">Arundo donax</name>
    <name type="common">Giant reed</name>
    <name type="synonym">Donax arundinaceus</name>
    <dbReference type="NCBI Taxonomy" id="35708"/>
    <lineage>
        <taxon>Eukaryota</taxon>
        <taxon>Viridiplantae</taxon>
        <taxon>Streptophyta</taxon>
        <taxon>Embryophyta</taxon>
        <taxon>Tracheophyta</taxon>
        <taxon>Spermatophyta</taxon>
        <taxon>Magnoliopsida</taxon>
        <taxon>Liliopsida</taxon>
        <taxon>Poales</taxon>
        <taxon>Poaceae</taxon>
        <taxon>PACMAD clade</taxon>
        <taxon>Arundinoideae</taxon>
        <taxon>Arundineae</taxon>
        <taxon>Arundo</taxon>
    </lineage>
</organism>
<protein>
    <submittedName>
        <fullName evidence="1">Uncharacterized protein</fullName>
    </submittedName>
</protein>
<proteinExistence type="predicted"/>
<reference evidence="1" key="2">
    <citation type="journal article" date="2015" name="Data Brief">
        <title>Shoot transcriptome of the giant reed, Arundo donax.</title>
        <authorList>
            <person name="Barrero R.A."/>
            <person name="Guerrero F.D."/>
            <person name="Moolhuijzen P."/>
            <person name="Goolsby J.A."/>
            <person name="Tidwell J."/>
            <person name="Bellgard S.E."/>
            <person name="Bellgard M.I."/>
        </authorList>
    </citation>
    <scope>NUCLEOTIDE SEQUENCE</scope>
    <source>
        <tissue evidence="1">Shoot tissue taken approximately 20 cm above the soil surface</tissue>
    </source>
</reference>
<dbReference type="EMBL" id="GBRH01248067">
    <property type="protein sequence ID" value="JAD49828.1"/>
    <property type="molecule type" value="Transcribed_RNA"/>
</dbReference>
<name>A0A0A9AIW9_ARUDO</name>
<reference evidence="1" key="1">
    <citation type="submission" date="2014-09" db="EMBL/GenBank/DDBJ databases">
        <authorList>
            <person name="Magalhaes I.L.F."/>
            <person name="Oliveira U."/>
            <person name="Santos F.R."/>
            <person name="Vidigal T.H.D.A."/>
            <person name="Brescovit A.D."/>
            <person name="Santos A.J."/>
        </authorList>
    </citation>
    <scope>NUCLEOTIDE SEQUENCE</scope>
    <source>
        <tissue evidence="1">Shoot tissue taken approximately 20 cm above the soil surface</tissue>
    </source>
</reference>
<sequence length="41" mass="4871">MIVISSKKSAKHLKRSKFNTSYFLIPKAYSRSYSCYPFTKY</sequence>
<dbReference type="AlphaFoldDB" id="A0A0A9AIW9"/>
<accession>A0A0A9AIW9</accession>